<proteinExistence type="predicted"/>
<dbReference type="Pfam" id="PF13175">
    <property type="entry name" value="AAA_15"/>
    <property type="match status" value="1"/>
</dbReference>
<dbReference type="Proteomes" id="UP000318055">
    <property type="component" value="Chromosome"/>
</dbReference>
<feature type="domain" description="OLD protein-like TOPRIM" evidence="2">
    <location>
        <begin position="451"/>
        <end position="520"/>
    </location>
</feature>
<organism evidence="3 4">
    <name type="scientific">Sphingomonas suaedae</name>
    <dbReference type="NCBI Taxonomy" id="2599297"/>
    <lineage>
        <taxon>Bacteria</taxon>
        <taxon>Pseudomonadati</taxon>
        <taxon>Pseudomonadota</taxon>
        <taxon>Alphaproteobacteria</taxon>
        <taxon>Sphingomonadales</taxon>
        <taxon>Sphingomonadaceae</taxon>
        <taxon>Sphingomonas</taxon>
    </lineage>
</organism>
<evidence type="ECO:0000259" key="1">
    <source>
        <dbReference type="Pfam" id="PF13175"/>
    </source>
</evidence>
<dbReference type="InterPro" id="IPR051396">
    <property type="entry name" value="Bact_Antivir_Def_Nuclease"/>
</dbReference>
<dbReference type="InterPro" id="IPR041685">
    <property type="entry name" value="AAA_GajA/Old/RecF-like"/>
</dbReference>
<dbReference type="PANTHER" id="PTHR43581">
    <property type="entry name" value="ATP/GTP PHOSPHATASE"/>
    <property type="match status" value="1"/>
</dbReference>
<name>A0A518RCB5_9SPHN</name>
<keyword evidence="4" id="KW-1185">Reference proteome</keyword>
<dbReference type="PANTHER" id="PTHR43581:SF2">
    <property type="entry name" value="EXCINUCLEASE ATPASE SUBUNIT"/>
    <property type="match status" value="1"/>
</dbReference>
<accession>A0A518RCB5</accession>
<dbReference type="EMBL" id="CP042239">
    <property type="protein sequence ID" value="QDX25095.1"/>
    <property type="molecule type" value="Genomic_DNA"/>
</dbReference>
<feature type="domain" description="Endonuclease GajA/Old nuclease/RecF-like AAA" evidence="1">
    <location>
        <begin position="1"/>
        <end position="402"/>
    </location>
</feature>
<gene>
    <name evidence="3" type="ORF">FPZ54_03030</name>
</gene>
<reference evidence="3 4" key="1">
    <citation type="submission" date="2019-07" db="EMBL/GenBank/DDBJ databases">
        <title>Sphingomonas alkalisoli sp. nov., isolated from rhizosphere soil of Suaedae salsa.</title>
        <authorList>
            <person name="Zhang H."/>
            <person name="Xu L."/>
            <person name="Zhang J.-X."/>
            <person name="Sun J.-Q."/>
        </authorList>
    </citation>
    <scope>NUCLEOTIDE SEQUENCE [LARGE SCALE GENOMIC DNA]</scope>
    <source>
        <strain evidence="3 4">XS-10</strain>
    </source>
</reference>
<dbReference type="InterPro" id="IPR027417">
    <property type="entry name" value="P-loop_NTPase"/>
</dbReference>
<dbReference type="CDD" id="cd01026">
    <property type="entry name" value="TOPRIM_OLD"/>
    <property type="match status" value="1"/>
</dbReference>
<protein>
    <submittedName>
        <fullName evidence="3">AAA family ATPase</fullName>
    </submittedName>
</protein>
<dbReference type="Pfam" id="PF20469">
    <property type="entry name" value="OLD-like_TOPRIM"/>
    <property type="match status" value="1"/>
</dbReference>
<dbReference type="Gene3D" id="3.40.50.300">
    <property type="entry name" value="P-loop containing nucleotide triphosphate hydrolases"/>
    <property type="match status" value="1"/>
</dbReference>
<dbReference type="OrthoDB" id="9816534at2"/>
<dbReference type="SUPFAM" id="SSF52540">
    <property type="entry name" value="P-loop containing nucleoside triphosphate hydrolases"/>
    <property type="match status" value="1"/>
</dbReference>
<evidence type="ECO:0000313" key="3">
    <source>
        <dbReference type="EMBL" id="QDX25095.1"/>
    </source>
</evidence>
<dbReference type="RefSeq" id="WP_145844870.1">
    <property type="nucleotide sequence ID" value="NZ_CP042239.1"/>
</dbReference>
<evidence type="ECO:0000259" key="2">
    <source>
        <dbReference type="Pfam" id="PF20469"/>
    </source>
</evidence>
<dbReference type="KEGG" id="ssua:FPZ54_03030"/>
<dbReference type="AlphaFoldDB" id="A0A518RCB5"/>
<evidence type="ECO:0000313" key="4">
    <source>
        <dbReference type="Proteomes" id="UP000318055"/>
    </source>
</evidence>
<sequence length="666" mass="74207">MRLDSIYIRNFRLLRRVSLDLTADLPTTVLVGPNNSGKTSVMDALRLFAGSDTDTKRISLHDLSQTRLKVFKSIEARLSKLAETEQKIEVLRRFAPRMRLDLFFSYGEDVADLVVATDLLMSLDPSSNRVRVRIEYGLENAKALLADFEARHRKDDTLCDFLNDRYRDYFGRTFYRVSEKGDEAEALKDGGVLKRLLRIDIIPAQRHVDDDESRQAAKLSRLLHDHYTRYYKVGDAEGFNAVEDALRDSATGLTKVYEGAFERLNKRLKGYGYPPGQTTPDLRIRAEFSSQAIYQDHTRVYYASEHKTAEGPVEELILPEKYNGLGYKNLIFMVLQLESFLAAVEASAVDRPRVHVIVVEEPEAHLHPQMQYVFINEISKSLEVAEGVVAQVILSTHSSHIIANSGFDPVRYFRRSGRDVSIRDLSKLTVPTPGVLDFLRRYIKLTHCDLFFADKAVFVEGQVERLLIPAMIEECANAEGCTGFASQYISISEVGGAYAHKFKPIIDFLGVPTLVITDMDSVDAAGEKCPVGDGANKRTSNACLKTWLPAKEQIADLLACDDAAKIHGRIRVAFQVAEGGNCGRSFEEAFVYANADWLTANHAQLPATGPAIAKATTNGIAAGAWDLASKLGKVDFALDLIGKPGWKAPKYIRDGLEWLAKEGIGS</sequence>
<dbReference type="InterPro" id="IPR034139">
    <property type="entry name" value="TOPRIM_OLD"/>
</dbReference>